<keyword evidence="2" id="KW-1185">Reference proteome</keyword>
<accession>A0A8J2P8F7</accession>
<sequence>METDNQRKMLVAKRRILNVPRYDKLCEVVLSHNPGETLLEHIIRQFSEDDIWFVISHRVGEYPNDSWDWGSEEFCSYLKSVDRWNKAGKVRVQKAYQFSLKCWDMPIIVSYRFLGWVTALKSKFRAHDKEESR</sequence>
<evidence type="ECO:0000313" key="1">
    <source>
        <dbReference type="EMBL" id="CAG7734974.1"/>
    </source>
</evidence>
<organism evidence="1 2">
    <name type="scientific">Allacma fusca</name>
    <dbReference type="NCBI Taxonomy" id="39272"/>
    <lineage>
        <taxon>Eukaryota</taxon>
        <taxon>Metazoa</taxon>
        <taxon>Ecdysozoa</taxon>
        <taxon>Arthropoda</taxon>
        <taxon>Hexapoda</taxon>
        <taxon>Collembola</taxon>
        <taxon>Symphypleona</taxon>
        <taxon>Sminthuridae</taxon>
        <taxon>Allacma</taxon>
    </lineage>
</organism>
<dbReference type="AlphaFoldDB" id="A0A8J2P8F7"/>
<protein>
    <submittedName>
        <fullName evidence="1">Uncharacterized protein</fullName>
    </submittedName>
</protein>
<comment type="caution">
    <text evidence="1">The sequence shown here is derived from an EMBL/GenBank/DDBJ whole genome shotgun (WGS) entry which is preliminary data.</text>
</comment>
<reference evidence="1" key="1">
    <citation type="submission" date="2021-06" db="EMBL/GenBank/DDBJ databases">
        <authorList>
            <person name="Hodson N. C."/>
            <person name="Mongue J. A."/>
            <person name="Jaron S. K."/>
        </authorList>
    </citation>
    <scope>NUCLEOTIDE SEQUENCE</scope>
</reference>
<proteinExistence type="predicted"/>
<evidence type="ECO:0000313" key="2">
    <source>
        <dbReference type="Proteomes" id="UP000708208"/>
    </source>
</evidence>
<dbReference type="EMBL" id="CAJVCH010279769">
    <property type="protein sequence ID" value="CAG7734974.1"/>
    <property type="molecule type" value="Genomic_DNA"/>
</dbReference>
<dbReference type="Proteomes" id="UP000708208">
    <property type="component" value="Unassembled WGS sequence"/>
</dbReference>
<gene>
    <name evidence="1" type="ORF">AFUS01_LOCUS23331</name>
</gene>
<name>A0A8J2P8F7_9HEXA</name>